<comment type="caution">
    <text evidence="9">The sequence shown here is derived from an EMBL/GenBank/DDBJ whole genome shotgun (WGS) entry which is preliminary data.</text>
</comment>
<sequence length="289" mass="33350">MGNFLRCLKVLNLVLEFLEEVSNRLSGLATRELNFLKNLKVNEEGDTYFGMEDLLYYMRRAEELLISLDPAEVRQYFPVNLVLSGIFKIFQDLFGLKFEEVDGTEVWHETVHLYSVLDLSSSELLGFIYLDLFSREGKFTHTCVMSLQHGCMSSKGTRQIPVSLLISQCSKPVDESPVLIRFSDVISLFHEFTHLIHSICNRATYPRFSGLHMEGDFIEIPGQLLENWCYENVTLKIISGFHKDITNSMTAEMCKSLKRKRDLFSCLKLKQEILLCEFPRLVILHNLTA</sequence>
<evidence type="ECO:0000256" key="6">
    <source>
        <dbReference type="ARBA" id="ARBA00023049"/>
    </source>
</evidence>
<evidence type="ECO:0000256" key="7">
    <source>
        <dbReference type="RuleBase" id="RU003435"/>
    </source>
</evidence>
<keyword evidence="3 7" id="KW-0479">Metal-binding</keyword>
<dbReference type="GO" id="GO:0006508">
    <property type="term" value="P:proteolysis"/>
    <property type="evidence" value="ECO:0007669"/>
    <property type="project" value="UniProtKB-KW"/>
</dbReference>
<accession>A0A835PAX0</accession>
<evidence type="ECO:0000313" key="9">
    <source>
        <dbReference type="EMBL" id="KAG0450290.1"/>
    </source>
</evidence>
<dbReference type="Gene3D" id="3.40.390.10">
    <property type="entry name" value="Collagenase (Catalytic Domain)"/>
    <property type="match status" value="1"/>
</dbReference>
<evidence type="ECO:0000256" key="5">
    <source>
        <dbReference type="ARBA" id="ARBA00022833"/>
    </source>
</evidence>
<dbReference type="Proteomes" id="UP000639772">
    <property type="component" value="Unassembled WGS sequence"/>
</dbReference>
<dbReference type="Pfam" id="PF01432">
    <property type="entry name" value="Peptidase_M3"/>
    <property type="match status" value="1"/>
</dbReference>
<dbReference type="FunFam" id="3.40.390.10:FF:000032">
    <property type="entry name" value="Probable thimet oligopeptidase"/>
    <property type="match status" value="1"/>
</dbReference>
<evidence type="ECO:0000256" key="2">
    <source>
        <dbReference type="ARBA" id="ARBA00022670"/>
    </source>
</evidence>
<dbReference type="InterPro" id="IPR024077">
    <property type="entry name" value="Neurolysin/TOP_dom2"/>
</dbReference>
<name>A0A835PAX0_VANPL</name>
<dbReference type="GO" id="GO:0046872">
    <property type="term" value="F:metal ion binding"/>
    <property type="evidence" value="ECO:0007669"/>
    <property type="project" value="UniProtKB-UniRule"/>
</dbReference>
<dbReference type="InterPro" id="IPR001567">
    <property type="entry name" value="Pept_M3A_M3B_dom"/>
</dbReference>
<dbReference type="InterPro" id="IPR045090">
    <property type="entry name" value="Pept_M3A_M3B"/>
</dbReference>
<dbReference type="Gene3D" id="1.10.1370.10">
    <property type="entry name" value="Neurolysin, domain 3"/>
    <property type="match status" value="1"/>
</dbReference>
<dbReference type="AlphaFoldDB" id="A0A835PAX0"/>
<feature type="domain" description="Peptidase M3A/M3B catalytic" evidence="8">
    <location>
        <begin position="14"/>
        <end position="266"/>
    </location>
</feature>
<dbReference type="InterPro" id="IPR024079">
    <property type="entry name" value="MetalloPept_cat_dom_sf"/>
</dbReference>
<protein>
    <recommendedName>
        <fullName evidence="8">Peptidase M3A/M3B catalytic domain-containing protein</fullName>
    </recommendedName>
</protein>
<keyword evidence="5 7" id="KW-0862">Zinc</keyword>
<keyword evidence="4 7" id="KW-0378">Hydrolase</keyword>
<comment type="cofactor">
    <cofactor evidence="7">
        <name>Zn(2+)</name>
        <dbReference type="ChEBI" id="CHEBI:29105"/>
    </cofactor>
    <text evidence="7">Binds 1 zinc ion.</text>
</comment>
<reference evidence="9 10" key="1">
    <citation type="journal article" date="2020" name="Nat. Food">
        <title>A phased Vanilla planifolia genome enables genetic improvement of flavour and production.</title>
        <authorList>
            <person name="Hasing T."/>
            <person name="Tang H."/>
            <person name="Brym M."/>
            <person name="Khazi F."/>
            <person name="Huang T."/>
            <person name="Chambers A.H."/>
        </authorList>
    </citation>
    <scope>NUCLEOTIDE SEQUENCE [LARGE SCALE GENOMIC DNA]</scope>
    <source>
        <tissue evidence="9">Leaf</tissue>
    </source>
</reference>
<keyword evidence="6 7" id="KW-0482">Metalloprotease</keyword>
<evidence type="ECO:0000313" key="10">
    <source>
        <dbReference type="Proteomes" id="UP000639772"/>
    </source>
</evidence>
<dbReference type="OrthoDB" id="534666at2759"/>
<dbReference type="PANTHER" id="PTHR11804">
    <property type="entry name" value="PROTEASE M3 THIMET OLIGOPEPTIDASE-RELATED"/>
    <property type="match status" value="1"/>
</dbReference>
<evidence type="ECO:0000256" key="3">
    <source>
        <dbReference type="ARBA" id="ARBA00022723"/>
    </source>
</evidence>
<proteinExistence type="inferred from homology"/>
<evidence type="ECO:0000256" key="1">
    <source>
        <dbReference type="ARBA" id="ARBA00006040"/>
    </source>
</evidence>
<dbReference type="GO" id="GO:0006518">
    <property type="term" value="P:peptide metabolic process"/>
    <property type="evidence" value="ECO:0007669"/>
    <property type="project" value="TreeGrafter"/>
</dbReference>
<keyword evidence="2 7" id="KW-0645">Protease</keyword>
<dbReference type="GO" id="GO:0004222">
    <property type="term" value="F:metalloendopeptidase activity"/>
    <property type="evidence" value="ECO:0007669"/>
    <property type="project" value="InterPro"/>
</dbReference>
<comment type="similarity">
    <text evidence="1 7">Belongs to the peptidase M3 family.</text>
</comment>
<dbReference type="PANTHER" id="PTHR11804:SF82">
    <property type="entry name" value="THIMET OLIGOPEPTIDASE-RELATED"/>
    <property type="match status" value="1"/>
</dbReference>
<dbReference type="SUPFAM" id="SSF55486">
    <property type="entry name" value="Metalloproteases ('zincins'), catalytic domain"/>
    <property type="match status" value="1"/>
</dbReference>
<evidence type="ECO:0000259" key="8">
    <source>
        <dbReference type="Pfam" id="PF01432"/>
    </source>
</evidence>
<gene>
    <name evidence="9" type="ORF">HPP92_026854</name>
</gene>
<evidence type="ECO:0000256" key="4">
    <source>
        <dbReference type="ARBA" id="ARBA00022801"/>
    </source>
</evidence>
<organism evidence="9 10">
    <name type="scientific">Vanilla planifolia</name>
    <name type="common">Vanilla</name>
    <dbReference type="NCBI Taxonomy" id="51239"/>
    <lineage>
        <taxon>Eukaryota</taxon>
        <taxon>Viridiplantae</taxon>
        <taxon>Streptophyta</taxon>
        <taxon>Embryophyta</taxon>
        <taxon>Tracheophyta</taxon>
        <taxon>Spermatophyta</taxon>
        <taxon>Magnoliopsida</taxon>
        <taxon>Liliopsida</taxon>
        <taxon>Asparagales</taxon>
        <taxon>Orchidaceae</taxon>
        <taxon>Vanilloideae</taxon>
        <taxon>Vanilleae</taxon>
        <taxon>Vanilla</taxon>
    </lineage>
</organism>
<dbReference type="EMBL" id="JADCNM010000131">
    <property type="protein sequence ID" value="KAG0450290.1"/>
    <property type="molecule type" value="Genomic_DNA"/>
</dbReference>